<evidence type="ECO:0000256" key="5">
    <source>
        <dbReference type="ARBA" id="ARBA00023049"/>
    </source>
</evidence>
<gene>
    <name evidence="9" type="ORF">ruthe_01637</name>
</gene>
<dbReference type="PANTHER" id="PTHR22726">
    <property type="entry name" value="METALLOENDOPEPTIDASE OMA1"/>
    <property type="match status" value="1"/>
</dbReference>
<dbReference type="GO" id="GO:0004222">
    <property type="term" value="F:metalloendopeptidase activity"/>
    <property type="evidence" value="ECO:0007669"/>
    <property type="project" value="InterPro"/>
</dbReference>
<dbReference type="Pfam" id="PF01435">
    <property type="entry name" value="Peptidase_M48"/>
    <property type="match status" value="1"/>
</dbReference>
<dbReference type="CDD" id="cd07332">
    <property type="entry name" value="M48C_Oma1_like"/>
    <property type="match status" value="1"/>
</dbReference>
<evidence type="ECO:0000256" key="2">
    <source>
        <dbReference type="ARBA" id="ARBA00022723"/>
    </source>
</evidence>
<keyword evidence="2" id="KW-0479">Metal-binding</keyword>
<evidence type="ECO:0000259" key="8">
    <source>
        <dbReference type="Pfam" id="PF01435"/>
    </source>
</evidence>
<keyword evidence="5 6" id="KW-0482">Metalloprotease</keyword>
<dbReference type="GO" id="GO:0051603">
    <property type="term" value="P:proteolysis involved in protein catabolic process"/>
    <property type="evidence" value="ECO:0007669"/>
    <property type="project" value="TreeGrafter"/>
</dbReference>
<reference evidence="9 10" key="1">
    <citation type="journal article" date="2013" name="Stand. Genomic Sci.">
        <title>Genome sequence of the reddish-pigmented Rubellimicrobium thermophilum type strain (DSM 16684(T)), a member of the Roseobacter clade.</title>
        <authorList>
            <person name="Fiebig A."/>
            <person name="Riedel T."/>
            <person name="Gronow S."/>
            <person name="Petersen J."/>
            <person name="Klenk H.P."/>
            <person name="Goker M."/>
        </authorList>
    </citation>
    <scope>NUCLEOTIDE SEQUENCE [LARGE SCALE GENOMIC DNA]</scope>
    <source>
        <strain evidence="9 10">DSM 16684</strain>
    </source>
</reference>
<proteinExistence type="inferred from homology"/>
<dbReference type="Gene3D" id="3.30.2010.10">
    <property type="entry name" value="Metalloproteases ('zincins'), catalytic domain"/>
    <property type="match status" value="1"/>
</dbReference>
<evidence type="ECO:0000313" key="10">
    <source>
        <dbReference type="Proteomes" id="UP000015346"/>
    </source>
</evidence>
<comment type="similarity">
    <text evidence="6">Belongs to the peptidase M48 family.</text>
</comment>
<protein>
    <submittedName>
        <fullName evidence="9">Peptidase family M48</fullName>
    </submittedName>
</protein>
<name>S9QWY0_9RHOB</name>
<feature type="domain" description="Peptidase M48" evidence="8">
    <location>
        <begin position="39"/>
        <end position="220"/>
    </location>
</feature>
<dbReference type="EMBL" id="AOLV01000012">
    <property type="protein sequence ID" value="EPX85916.1"/>
    <property type="molecule type" value="Genomic_DNA"/>
</dbReference>
<dbReference type="InterPro" id="IPR001915">
    <property type="entry name" value="Peptidase_M48"/>
</dbReference>
<dbReference type="GO" id="GO:0046872">
    <property type="term" value="F:metal ion binding"/>
    <property type="evidence" value="ECO:0007669"/>
    <property type="project" value="UniProtKB-KW"/>
</dbReference>
<dbReference type="OrthoDB" id="9810445at2"/>
<evidence type="ECO:0000256" key="6">
    <source>
        <dbReference type="RuleBase" id="RU003983"/>
    </source>
</evidence>
<dbReference type="Proteomes" id="UP000015346">
    <property type="component" value="Unassembled WGS sequence"/>
</dbReference>
<organism evidence="9 10">
    <name type="scientific">Rubellimicrobium thermophilum DSM 16684</name>
    <dbReference type="NCBI Taxonomy" id="1123069"/>
    <lineage>
        <taxon>Bacteria</taxon>
        <taxon>Pseudomonadati</taxon>
        <taxon>Pseudomonadota</taxon>
        <taxon>Alphaproteobacteria</taxon>
        <taxon>Rhodobacterales</taxon>
        <taxon>Roseobacteraceae</taxon>
        <taxon>Rubellimicrobium</taxon>
    </lineage>
</organism>
<accession>S9QWY0</accession>
<dbReference type="InterPro" id="IPR051156">
    <property type="entry name" value="Mito/Outer_Membr_Metalloprot"/>
</dbReference>
<sequence>MLKLLPFLLMIAAAVIHARLAARRTARELDERSAELLEPSLRPALARLAAALDLGAIRVHLYDVPMVNALALHDGRIFVTRGFLDRYRAGQVTAEELTAAIAHEIGHVALGHTRRRLIDFTGQNAAAMGLGMVLGRIIPGLGPLLAQWLMGLVAAGLSRKAEYEADEYAAALLMKAGYGAGPLKSLLRKLGALSGLRGAQPPAWLLTHPKTEARIAAIEAHEARWLGSVSGGSAP</sequence>
<evidence type="ECO:0000256" key="4">
    <source>
        <dbReference type="ARBA" id="ARBA00022833"/>
    </source>
</evidence>
<evidence type="ECO:0000256" key="7">
    <source>
        <dbReference type="SAM" id="SignalP"/>
    </source>
</evidence>
<evidence type="ECO:0000256" key="1">
    <source>
        <dbReference type="ARBA" id="ARBA00022670"/>
    </source>
</evidence>
<dbReference type="AlphaFoldDB" id="S9QWY0"/>
<keyword evidence="4 6" id="KW-0862">Zinc</keyword>
<keyword evidence="3 6" id="KW-0378">Hydrolase</keyword>
<comment type="cofactor">
    <cofactor evidence="6">
        <name>Zn(2+)</name>
        <dbReference type="ChEBI" id="CHEBI:29105"/>
    </cofactor>
    <text evidence="6">Binds 1 zinc ion per subunit.</text>
</comment>
<dbReference type="STRING" id="1123069.ruthe_01637"/>
<keyword evidence="7" id="KW-0732">Signal</keyword>
<dbReference type="GO" id="GO:0016020">
    <property type="term" value="C:membrane"/>
    <property type="evidence" value="ECO:0007669"/>
    <property type="project" value="TreeGrafter"/>
</dbReference>
<evidence type="ECO:0000313" key="9">
    <source>
        <dbReference type="EMBL" id="EPX85916.1"/>
    </source>
</evidence>
<keyword evidence="1 6" id="KW-0645">Protease</keyword>
<keyword evidence="10" id="KW-1185">Reference proteome</keyword>
<dbReference type="HOGENOM" id="CLU_1203901_0_0_5"/>
<comment type="caution">
    <text evidence="9">The sequence shown here is derived from an EMBL/GenBank/DDBJ whole genome shotgun (WGS) entry which is preliminary data.</text>
</comment>
<evidence type="ECO:0000256" key="3">
    <source>
        <dbReference type="ARBA" id="ARBA00022801"/>
    </source>
</evidence>
<dbReference type="PANTHER" id="PTHR22726:SF1">
    <property type="entry name" value="METALLOENDOPEPTIDASE OMA1, MITOCHONDRIAL"/>
    <property type="match status" value="1"/>
</dbReference>
<dbReference type="RefSeq" id="WP_021097726.1">
    <property type="nucleotide sequence ID" value="NZ_KE557320.1"/>
</dbReference>
<feature type="signal peptide" evidence="7">
    <location>
        <begin position="1"/>
        <end position="18"/>
    </location>
</feature>
<feature type="chain" id="PRO_5004568313" evidence="7">
    <location>
        <begin position="19"/>
        <end position="235"/>
    </location>
</feature>